<sequence length="909" mass="97546">MAASLDADSEPRKKQRPSEELTDVEDRSPSPSPSPLRTYGTPKRGLAKDLSSIFQSYTPSSSPHATPTKLASRMLGRSKTDSSIDSTSADRTPLYADRTSSLPALFSPKRSASGSSIQDVRPPPVPLTTNTRTYAGKSRSFLVAVPASSLAADEGEDEYTARESYASLRSRWGVDNSEDDPYPSILSPTRSDSTSTPGGTPSRSGRGKTKAQQAAPLPNGMMNPLKSITELRNKGESRRFLDEVGYLFEGMHSTVGIGLRRASALEITTKLCDADFSRKAKAADFLSRAWDVFGEAGAGKGEDKILDTLLAFFAALVSRDPASLRDLAQRPLAVTPSPVAAESSKPRSNQIQTLSVSRLSSLVDTLFSLLTAPSDPLSFISKSSLKDKVKVEGELKRTGIGKKERATFQTIHDTIFSKSSLFPANTPISTPLLVLHALKTLPPSLIPQKHLPTLLASLRHTLAPLLPSSSSITPASNSASLSWPDAAPALPYESAFCHLRMLDVYLLGQWGTTTHTAMPGDADPFADADESERRVEEERERRANETAMGPWLADALVAVAVCAELSTAASSWGSSSGAGSGSARKCMETALRVLVSLTHADAVWARRIAESECALAFVLRVVVGDSGGRRVGGEVKKEEDGGKDGKSKEEGRDIKLEEEFGDESPGADDNHGSDDDHRMQSIDVLCLALGLLTNLIQGVPGFKDVLRDARTYIPFSRCHLRKKKIDASPHQGLNPACTLKKRACIRRCTCAPTKSISALDVLIRVYNHHQPNPHLSSSINTTSTATTDTRRPKAKQDHDLPPPPLSPPHRDLDLGDALFLRGHLAVVFGLLIRGSPENEAYILRALAGSTSGDDAEVAVVRRLAEQAREFVAFYVALGGGAGEGEGAGDGVEDMRVARGVVMFLEGLRA</sequence>
<feature type="compositionally biased region" description="Basic and acidic residues" evidence="2">
    <location>
        <begin position="531"/>
        <end position="544"/>
    </location>
</feature>
<dbReference type="PANTHER" id="PTHR22100:SF13">
    <property type="entry name" value="WINGS APART-LIKE PROTEIN HOMOLOG"/>
    <property type="match status" value="1"/>
</dbReference>
<feature type="compositionally biased region" description="Basic and acidic residues" evidence="2">
    <location>
        <begin position="788"/>
        <end position="800"/>
    </location>
</feature>
<evidence type="ECO:0000313" key="5">
    <source>
        <dbReference type="Proteomes" id="UP000565441"/>
    </source>
</evidence>
<name>A0A8H5HNJ5_9AGAR</name>
<gene>
    <name evidence="4" type="ORF">D9615_001914</name>
</gene>
<dbReference type="Proteomes" id="UP000565441">
    <property type="component" value="Unassembled WGS sequence"/>
</dbReference>
<comment type="caution">
    <text evidence="4">The sequence shown here is derived from an EMBL/GenBank/DDBJ whole genome shotgun (WGS) entry which is preliminary data.</text>
</comment>
<feature type="domain" description="Wings apart-like protein C-terminal" evidence="3">
    <location>
        <begin position="225"/>
        <end position="441"/>
    </location>
</feature>
<feature type="compositionally biased region" description="Low complexity" evidence="2">
    <location>
        <begin position="776"/>
        <end position="787"/>
    </location>
</feature>
<dbReference type="InterPro" id="IPR011989">
    <property type="entry name" value="ARM-like"/>
</dbReference>
<dbReference type="InterPro" id="IPR039874">
    <property type="entry name" value="WAPL"/>
</dbReference>
<feature type="region of interest" description="Disordered" evidence="2">
    <location>
        <begin position="517"/>
        <end position="545"/>
    </location>
</feature>
<accession>A0A8H5HNJ5</accession>
<evidence type="ECO:0000313" key="4">
    <source>
        <dbReference type="EMBL" id="KAF5386684.1"/>
    </source>
</evidence>
<dbReference type="PANTHER" id="PTHR22100">
    <property type="entry name" value="WINGS APART-LIKE PROTEIN HOMOLOG"/>
    <property type="match status" value="1"/>
</dbReference>
<feature type="compositionally biased region" description="Polar residues" evidence="2">
    <location>
        <begin position="81"/>
        <end position="90"/>
    </location>
</feature>
<dbReference type="EMBL" id="JAACJP010000002">
    <property type="protein sequence ID" value="KAF5386684.1"/>
    <property type="molecule type" value="Genomic_DNA"/>
</dbReference>
<reference evidence="4 5" key="1">
    <citation type="journal article" date="2020" name="ISME J.">
        <title>Uncovering the hidden diversity of litter-decomposition mechanisms in mushroom-forming fungi.</title>
        <authorList>
            <person name="Floudas D."/>
            <person name="Bentzer J."/>
            <person name="Ahren D."/>
            <person name="Johansson T."/>
            <person name="Persson P."/>
            <person name="Tunlid A."/>
        </authorList>
    </citation>
    <scope>NUCLEOTIDE SEQUENCE [LARGE SCALE GENOMIC DNA]</scope>
    <source>
        <strain evidence="4 5">CBS 661.87</strain>
    </source>
</reference>
<evidence type="ECO:0000259" key="3">
    <source>
        <dbReference type="Pfam" id="PF07814"/>
    </source>
</evidence>
<feature type="compositionally biased region" description="Low complexity" evidence="2">
    <location>
        <begin position="187"/>
        <end position="204"/>
    </location>
</feature>
<feature type="compositionally biased region" description="Polar residues" evidence="2">
    <location>
        <begin position="52"/>
        <end position="65"/>
    </location>
</feature>
<feature type="region of interest" description="Disordered" evidence="2">
    <location>
        <begin position="773"/>
        <end position="808"/>
    </location>
</feature>
<feature type="compositionally biased region" description="Basic and acidic residues" evidence="2">
    <location>
        <begin position="9"/>
        <end position="28"/>
    </location>
</feature>
<feature type="compositionally biased region" description="Basic and acidic residues" evidence="2">
    <location>
        <begin position="630"/>
        <end position="658"/>
    </location>
</feature>
<feature type="region of interest" description="Disordered" evidence="2">
    <location>
        <begin position="173"/>
        <end position="224"/>
    </location>
</feature>
<evidence type="ECO:0000256" key="1">
    <source>
        <dbReference type="ARBA" id="ARBA00006854"/>
    </source>
</evidence>
<dbReference type="AlphaFoldDB" id="A0A8H5HNJ5"/>
<organism evidence="4 5">
    <name type="scientific">Tricholomella constricta</name>
    <dbReference type="NCBI Taxonomy" id="117010"/>
    <lineage>
        <taxon>Eukaryota</taxon>
        <taxon>Fungi</taxon>
        <taxon>Dikarya</taxon>
        <taxon>Basidiomycota</taxon>
        <taxon>Agaricomycotina</taxon>
        <taxon>Agaricomycetes</taxon>
        <taxon>Agaricomycetidae</taxon>
        <taxon>Agaricales</taxon>
        <taxon>Tricholomatineae</taxon>
        <taxon>Lyophyllaceae</taxon>
        <taxon>Tricholomella</taxon>
    </lineage>
</organism>
<dbReference type="InterPro" id="IPR022771">
    <property type="entry name" value="WAPL_C"/>
</dbReference>
<keyword evidence="5" id="KW-1185">Reference proteome</keyword>
<comment type="similarity">
    <text evidence="1">Belongs to the WAPL family.</text>
</comment>
<evidence type="ECO:0000256" key="2">
    <source>
        <dbReference type="SAM" id="MobiDB-lite"/>
    </source>
</evidence>
<dbReference type="Gene3D" id="1.25.10.10">
    <property type="entry name" value="Leucine-rich Repeat Variant"/>
    <property type="match status" value="2"/>
</dbReference>
<dbReference type="OrthoDB" id="78088at2759"/>
<feature type="region of interest" description="Disordered" evidence="2">
    <location>
        <begin position="630"/>
        <end position="676"/>
    </location>
</feature>
<proteinExistence type="inferred from homology"/>
<dbReference type="Pfam" id="PF07814">
    <property type="entry name" value="WAPL"/>
    <property type="match status" value="1"/>
</dbReference>
<feature type="region of interest" description="Disordered" evidence="2">
    <location>
        <begin position="1"/>
        <end position="132"/>
    </location>
</feature>
<protein>
    <recommendedName>
        <fullName evidence="3">Wings apart-like protein C-terminal domain-containing protein</fullName>
    </recommendedName>
</protein>